<keyword evidence="1" id="KW-0802">TPR repeat</keyword>
<feature type="repeat" description="TPR" evidence="1">
    <location>
        <begin position="1079"/>
        <end position="1112"/>
    </location>
</feature>
<organism evidence="4 5">
    <name type="scientific">Planktothrix mougeotii LEGE 06226</name>
    <dbReference type="NCBI Taxonomy" id="1828728"/>
    <lineage>
        <taxon>Bacteria</taxon>
        <taxon>Bacillati</taxon>
        <taxon>Cyanobacteriota</taxon>
        <taxon>Cyanophyceae</taxon>
        <taxon>Oscillatoriophycideae</taxon>
        <taxon>Oscillatoriales</taxon>
        <taxon>Microcoleaceae</taxon>
        <taxon>Planktothrix</taxon>
    </lineage>
</organism>
<dbReference type="InterPro" id="IPR049625">
    <property type="entry name" value="Glyco_transf_61_cat"/>
</dbReference>
<accession>A0ABR9U5N6</accession>
<feature type="repeat" description="TPR" evidence="1">
    <location>
        <begin position="1183"/>
        <end position="1216"/>
    </location>
</feature>
<dbReference type="InterPro" id="IPR003107">
    <property type="entry name" value="HAT"/>
</dbReference>
<feature type="repeat" description="TPR" evidence="1">
    <location>
        <begin position="1391"/>
        <end position="1424"/>
    </location>
</feature>
<feature type="repeat" description="TPR" evidence="1">
    <location>
        <begin position="108"/>
        <end position="141"/>
    </location>
</feature>
<feature type="region of interest" description="Disordered" evidence="2">
    <location>
        <begin position="1526"/>
        <end position="1549"/>
    </location>
</feature>
<feature type="repeat" description="TPR" evidence="1">
    <location>
        <begin position="176"/>
        <end position="209"/>
    </location>
</feature>
<feature type="repeat" description="TPR" evidence="1">
    <location>
        <begin position="1113"/>
        <end position="1146"/>
    </location>
</feature>
<feature type="repeat" description="TPR" evidence="1">
    <location>
        <begin position="1652"/>
        <end position="1685"/>
    </location>
</feature>
<feature type="repeat" description="TPR" evidence="1">
    <location>
        <begin position="323"/>
        <end position="356"/>
    </location>
</feature>
<gene>
    <name evidence="4" type="ORF">IQ236_00740</name>
</gene>
<protein>
    <submittedName>
        <fullName evidence="4">Tetratricopeptide repeat protein</fullName>
    </submittedName>
</protein>
<dbReference type="Gene3D" id="1.25.40.10">
    <property type="entry name" value="Tetratricopeptide repeat domain"/>
    <property type="match status" value="11"/>
</dbReference>
<feature type="compositionally biased region" description="Polar residues" evidence="2">
    <location>
        <begin position="1526"/>
        <end position="1542"/>
    </location>
</feature>
<name>A0ABR9U5N6_9CYAN</name>
<feature type="region of interest" description="Disordered" evidence="2">
    <location>
        <begin position="1500"/>
        <end position="1519"/>
    </location>
</feature>
<feature type="repeat" description="TPR" evidence="1">
    <location>
        <begin position="1045"/>
        <end position="1078"/>
    </location>
</feature>
<dbReference type="PANTHER" id="PTHR44366">
    <property type="entry name" value="UDP-N-ACETYLGLUCOSAMINE--PEPTIDE N-ACETYLGLUCOSAMINYLTRANSFERASE 110 KDA SUBUNIT"/>
    <property type="match status" value="1"/>
</dbReference>
<dbReference type="SUPFAM" id="SSF48452">
    <property type="entry name" value="TPR-like"/>
    <property type="match status" value="6"/>
</dbReference>
<dbReference type="Pfam" id="PF00515">
    <property type="entry name" value="TPR_1"/>
    <property type="match status" value="1"/>
</dbReference>
<feature type="repeat" description="TPR" evidence="1">
    <location>
        <begin position="74"/>
        <end position="107"/>
    </location>
</feature>
<keyword evidence="5" id="KW-1185">Reference proteome</keyword>
<dbReference type="InterPro" id="IPR006597">
    <property type="entry name" value="Sel1-like"/>
</dbReference>
<dbReference type="Pfam" id="PF13432">
    <property type="entry name" value="TPR_16"/>
    <property type="match status" value="2"/>
</dbReference>
<dbReference type="InterPro" id="IPR037919">
    <property type="entry name" value="OGT"/>
</dbReference>
<dbReference type="Pfam" id="PF04577">
    <property type="entry name" value="Glyco_transf_61"/>
    <property type="match status" value="1"/>
</dbReference>
<dbReference type="PANTHER" id="PTHR44366:SF1">
    <property type="entry name" value="UDP-N-ACETYLGLUCOSAMINE--PEPTIDE N-ACETYLGLUCOSAMINYLTRANSFERASE 110 KDA SUBUNIT"/>
    <property type="match status" value="1"/>
</dbReference>
<dbReference type="SMART" id="SM00386">
    <property type="entry name" value="HAT"/>
    <property type="match status" value="3"/>
</dbReference>
<feature type="repeat" description="TPR" evidence="1">
    <location>
        <begin position="834"/>
        <end position="867"/>
    </location>
</feature>
<evidence type="ECO:0000259" key="3">
    <source>
        <dbReference type="Pfam" id="PF04577"/>
    </source>
</evidence>
<dbReference type="Pfam" id="PF13414">
    <property type="entry name" value="TPR_11"/>
    <property type="match status" value="5"/>
</dbReference>
<dbReference type="Pfam" id="PF13181">
    <property type="entry name" value="TPR_8"/>
    <property type="match status" value="2"/>
</dbReference>
<dbReference type="Pfam" id="PF13431">
    <property type="entry name" value="TPR_17"/>
    <property type="match status" value="1"/>
</dbReference>
<dbReference type="PROSITE" id="PS50005">
    <property type="entry name" value="TPR"/>
    <property type="match status" value="20"/>
</dbReference>
<reference evidence="4 5" key="1">
    <citation type="submission" date="2020-10" db="EMBL/GenBank/DDBJ databases">
        <authorList>
            <person name="Castelo-Branco R."/>
            <person name="Eusebio N."/>
            <person name="Adriana R."/>
            <person name="Vieira A."/>
            <person name="Brugerolle De Fraissinette N."/>
            <person name="Rezende De Castro R."/>
            <person name="Schneider M.P."/>
            <person name="Vasconcelos V."/>
            <person name="Leao P.N."/>
        </authorList>
    </citation>
    <scope>NUCLEOTIDE SEQUENCE [LARGE SCALE GENOMIC DNA]</scope>
    <source>
        <strain evidence="4 5">LEGE 06226</strain>
    </source>
</reference>
<evidence type="ECO:0000256" key="2">
    <source>
        <dbReference type="SAM" id="MobiDB-lite"/>
    </source>
</evidence>
<dbReference type="Proteomes" id="UP000640725">
    <property type="component" value="Unassembled WGS sequence"/>
</dbReference>
<feature type="repeat" description="TPR" evidence="1">
    <location>
        <begin position="1618"/>
        <end position="1651"/>
    </location>
</feature>
<dbReference type="InterPro" id="IPR019734">
    <property type="entry name" value="TPR_rpt"/>
</dbReference>
<dbReference type="EMBL" id="JADEWU010000001">
    <property type="protein sequence ID" value="MBE9141747.1"/>
    <property type="molecule type" value="Genomic_DNA"/>
</dbReference>
<feature type="repeat" description="TPR" evidence="1">
    <location>
        <begin position="1217"/>
        <end position="1250"/>
    </location>
</feature>
<dbReference type="RefSeq" id="WP_193867507.1">
    <property type="nucleotide sequence ID" value="NZ_JADEWU010000001.1"/>
</dbReference>
<comment type="caution">
    <text evidence="4">The sequence shown here is derived from an EMBL/GenBank/DDBJ whole genome shotgun (WGS) entry which is preliminary data.</text>
</comment>
<dbReference type="PROSITE" id="PS50293">
    <property type="entry name" value="TPR_REGION"/>
    <property type="match status" value="11"/>
</dbReference>
<feature type="repeat" description="TPR" evidence="1">
    <location>
        <begin position="1149"/>
        <end position="1182"/>
    </location>
</feature>
<proteinExistence type="predicted"/>
<evidence type="ECO:0000313" key="4">
    <source>
        <dbReference type="EMBL" id="MBE9141747.1"/>
    </source>
</evidence>
<dbReference type="SMART" id="SM00671">
    <property type="entry name" value="SEL1"/>
    <property type="match status" value="10"/>
</dbReference>
<feature type="repeat" description="TPR" evidence="1">
    <location>
        <begin position="40"/>
        <end position="73"/>
    </location>
</feature>
<dbReference type="InterPro" id="IPR011990">
    <property type="entry name" value="TPR-like_helical_dom_sf"/>
</dbReference>
<dbReference type="Pfam" id="PF13374">
    <property type="entry name" value="TPR_10"/>
    <property type="match status" value="1"/>
</dbReference>
<feature type="domain" description="Glycosyltransferase 61 catalytic" evidence="3">
    <location>
        <begin position="532"/>
        <end position="707"/>
    </location>
</feature>
<feature type="repeat" description="TPR" evidence="1">
    <location>
        <begin position="868"/>
        <end position="901"/>
    </location>
</feature>
<evidence type="ECO:0000256" key="1">
    <source>
        <dbReference type="PROSITE-ProRule" id="PRU00339"/>
    </source>
</evidence>
<evidence type="ECO:0000313" key="5">
    <source>
        <dbReference type="Proteomes" id="UP000640725"/>
    </source>
</evidence>
<feature type="repeat" description="TPR" evidence="1">
    <location>
        <begin position="142"/>
        <end position="175"/>
    </location>
</feature>
<feature type="repeat" description="TPR" evidence="1">
    <location>
        <begin position="289"/>
        <end position="322"/>
    </location>
</feature>
<dbReference type="SMART" id="SM00028">
    <property type="entry name" value="TPR"/>
    <property type="match status" value="28"/>
</dbReference>
<feature type="repeat" description="TPR" evidence="1">
    <location>
        <begin position="938"/>
        <end position="971"/>
    </location>
</feature>
<sequence>MKNSGERDLVEKALLSQSQGQLNPAISYYQQALKICSQWPEVYYNLGIIFEQQQNLLKAIECYKQAILQKPNYAEAYYNLGVVYQKQGLIEVAIKSYQKTIELAPQLIIAYNNLGCLWIEIDEYSQAIEIFKQGIEIEPEQAEIHNNLGQAYLKNGNIDAAIANYLQAVKIQPSFVKAYENLGKIFYQHNLFSVALQYLQEGLKIQPDSISLQSQCVTILLGQNKIEEAIIYLQKIVALEQPWITAYCQSLEQFKTEDIMDQATIACRQFLGELQKSKPKINSVKKYLAQTYLHLANVLGEYRNYPSAERYYQQAIEIESKLNEAYINWGNCLEKQWYFTEAALQYHKALSLQPNNTQLYQKVSEVLEKQQQVKQEKLIFKSAKERYQLKLSNSLKPPAPNQPKCQGLDCKPCLKKIHQQFKPQLIAPGIEQYFYPPNLLENYSNSTVTIIPEGLAWVAPKTSWWNVCNAIAIFNSDNELIPELSPFYPTPLPGCKNYDWSQHQVFGLDDLPPLKVIKGRVAVLSGLSGNVYFHWMVDILPRIKILQDNNIDLNTIDWFLINSNQQRFQRETLEKIGIPHDKIIESDQVSYLQASSLIVPSYPASVGWVVPSTIQFLRSLFLTDVLDKKKSYPQRIYISRNKARYRRLLNEPEILEYLSQWGFVSIELETLTVQQQANLFSQAEVIIAPHGAGLTNLVFCQLNTIVVELVSPHYIRPYYWLISQQLGLKHYSIQGEALGCAFLRQLMYPTPLVEDLQINVKSLETLLQVSDILKETVKSNHSSCDTRPMISSSNLDVTPLENGLQKAKEHLTQKNFEEAILACQKVLNLEKNCAEAYTILGNALQLQGNFEQAQASYQKAIQLQPDLPEPLGNLGSLYAKQQQWELAVEYYQKALKYKPDSEKLYQNLAKVLTKLNRTVEATECWYHAYQLQPDLVSAQEQLNLGKTLLSQEKIEFAIACFRQALKQEPNWEEAQLALEKAQQQAIQSQEISSSNTKPCRDVPWHVSTGNETEILKQAEQDLNHQLFKKAIAKCQQVIAQSPNQSQAYEILGKAFNQLGRLDLAVRAYRKLVKLKPQNAIAYTNLGNLYAKQQQWKLAVLAYKKAIALNPNLAVSYRNLAQVLDRLGKQEIAIEYWYQGFSLKPEAVKPKEHLALGSLFLHRGRLVDAAICYRRAIWFDPNYAEAHHNLGEVLAAQGQWDEAIAHYQQALQINPKAFETYNSLGKAFVVQGRWQEVLSCYHQALEVNPRLLMALQNLTQALIHNHQALQESQTLNPILQMLAGTFLSGQLGMYPSVPRRELQNSDIGETWTTTAVSVSESLTESSQYQQAQKLFEQGQYHDCIHNCEQLLISSPQEVAVYWLLGKAWVALGNGEKAKQCYQRGIKLQPEQAEGYLRMGEVYSQEGNWKTAIACYQKAIQFQPSAFTYQQLSYGWQAIGHQDNAEDCLYEALRLEPEKVSVQDCLQLGDALWQRGQRTQGMICYGQALVRDPHRAIRHPQLGERLQQPQPEEHKTLSLSLTNPTVAVYNGNGNEKYSPTQKSSPDLGERNPTELLEQADQYFKLGQWQACIEVCRQVIAQEPQQTKAYRLMAQGLQGQGQIAQAQQIYDHLRQLQPEDPEVYEMLGDIYAEQEQWEDAIKYYEIAVQLNPELISVQEALGDIWLRQGQPQKAIACYQQVLQKSPELWEVHYKLGDVLWQQEEVEAAVEAYQQAAELSRIS</sequence>
<feature type="repeat" description="TPR" evidence="1">
    <location>
        <begin position="1357"/>
        <end position="1390"/>
    </location>
</feature>